<sequence>MTLYSRDRVHFLLLQLLMLY</sequence>
<protein>
    <submittedName>
        <fullName evidence="1">Uncharacterized protein</fullName>
    </submittedName>
</protein>
<proteinExistence type="predicted"/>
<reference evidence="1" key="1">
    <citation type="submission" date="2018-02" db="EMBL/GenBank/DDBJ databases">
        <title>Rhizophora mucronata_Transcriptome.</title>
        <authorList>
            <person name="Meera S.P."/>
            <person name="Sreeshan A."/>
            <person name="Augustine A."/>
        </authorList>
    </citation>
    <scope>NUCLEOTIDE SEQUENCE</scope>
    <source>
        <tissue evidence="1">Leaf</tissue>
    </source>
</reference>
<dbReference type="EMBL" id="GGEC01040573">
    <property type="protein sequence ID" value="MBX21057.1"/>
    <property type="molecule type" value="Transcribed_RNA"/>
</dbReference>
<name>A0A2P2LSX3_RHIMU</name>
<accession>A0A2P2LSX3</accession>
<organism evidence="1">
    <name type="scientific">Rhizophora mucronata</name>
    <name type="common">Asiatic mangrove</name>
    <dbReference type="NCBI Taxonomy" id="61149"/>
    <lineage>
        <taxon>Eukaryota</taxon>
        <taxon>Viridiplantae</taxon>
        <taxon>Streptophyta</taxon>
        <taxon>Embryophyta</taxon>
        <taxon>Tracheophyta</taxon>
        <taxon>Spermatophyta</taxon>
        <taxon>Magnoliopsida</taxon>
        <taxon>eudicotyledons</taxon>
        <taxon>Gunneridae</taxon>
        <taxon>Pentapetalae</taxon>
        <taxon>rosids</taxon>
        <taxon>fabids</taxon>
        <taxon>Malpighiales</taxon>
        <taxon>Rhizophoraceae</taxon>
        <taxon>Rhizophora</taxon>
    </lineage>
</organism>
<dbReference type="AlphaFoldDB" id="A0A2P2LSX3"/>
<evidence type="ECO:0000313" key="1">
    <source>
        <dbReference type="EMBL" id="MBX21057.1"/>
    </source>
</evidence>